<evidence type="ECO:0000313" key="2">
    <source>
        <dbReference type="EMBL" id="MEN3749926.1"/>
    </source>
</evidence>
<feature type="region of interest" description="Disordered" evidence="1">
    <location>
        <begin position="104"/>
        <end position="178"/>
    </location>
</feature>
<evidence type="ECO:0000256" key="1">
    <source>
        <dbReference type="SAM" id="MobiDB-lite"/>
    </source>
</evidence>
<evidence type="ECO:0000313" key="3">
    <source>
        <dbReference type="Proteomes" id="UP001427805"/>
    </source>
</evidence>
<gene>
    <name evidence="2" type="ORF">TPR58_22325</name>
</gene>
<reference evidence="2 3" key="1">
    <citation type="submission" date="2024-05" db="EMBL/GenBank/DDBJ databases">
        <title>Sphingomonas sp. HF-S3 16S ribosomal RNA gene Genome sequencing and assembly.</title>
        <authorList>
            <person name="Lee H."/>
        </authorList>
    </citation>
    <scope>NUCLEOTIDE SEQUENCE [LARGE SCALE GENOMIC DNA]</scope>
    <source>
        <strain evidence="2 3">HF-S3</strain>
    </source>
</reference>
<comment type="caution">
    <text evidence="2">The sequence shown here is derived from an EMBL/GenBank/DDBJ whole genome shotgun (WGS) entry which is preliminary data.</text>
</comment>
<dbReference type="EMBL" id="JBDIZK010000020">
    <property type="protein sequence ID" value="MEN3749926.1"/>
    <property type="molecule type" value="Genomic_DNA"/>
</dbReference>
<protein>
    <submittedName>
        <fullName evidence="2">Uncharacterized protein</fullName>
    </submittedName>
</protein>
<feature type="compositionally biased region" description="Basic and acidic residues" evidence="1">
    <location>
        <begin position="117"/>
        <end position="137"/>
    </location>
</feature>
<feature type="compositionally biased region" description="Basic and acidic residues" evidence="1">
    <location>
        <begin position="151"/>
        <end position="167"/>
    </location>
</feature>
<accession>A0ABV0BGE9</accession>
<name>A0ABV0BGE9_9SPHN</name>
<organism evidence="2 3">
    <name type="scientific">Sphingomonas rustica</name>
    <dbReference type="NCBI Taxonomy" id="3103142"/>
    <lineage>
        <taxon>Bacteria</taxon>
        <taxon>Pseudomonadati</taxon>
        <taxon>Pseudomonadota</taxon>
        <taxon>Alphaproteobacteria</taxon>
        <taxon>Sphingomonadales</taxon>
        <taxon>Sphingomonadaceae</taxon>
        <taxon>Sphingomonas</taxon>
    </lineage>
</organism>
<proteinExistence type="predicted"/>
<sequence length="178" mass="18491">MAKRPSRMKLYAASGTTLAIAAAAGISLATYADSGSFNFYSAAPVATAWDEPKPDPIPAAPFVTPAGAPVATYAADGAGVEAVPAVDSSVAWLGEEDWQAPVYDEAGAIDPVQDRAGSARDDLSDLVPPREDQRFDAPDPDEVAASGDSRPVADPRDRRAAAEDRYVRAPSESDAAQD</sequence>
<keyword evidence="3" id="KW-1185">Reference proteome</keyword>
<dbReference type="Proteomes" id="UP001427805">
    <property type="component" value="Unassembled WGS sequence"/>
</dbReference>